<sequence>MSKKVTRAGGATTGLLNNLMLMDDRSIATGSMAGSKRTANKEVDFKDIRSSVQRQKVSELAYWFKIEKLEDYDSRNQYKYKKYIQRCEIAFQIQFVLYKLDHYKIFYVSQFLRSETLDA</sequence>
<protein>
    <submittedName>
        <fullName evidence="1">Uncharacterized protein</fullName>
    </submittedName>
</protein>
<evidence type="ECO:0000313" key="1">
    <source>
        <dbReference type="EMBL" id="KAH0541796.1"/>
    </source>
</evidence>
<comment type="caution">
    <text evidence="1">The sequence shown here is derived from an EMBL/GenBank/DDBJ whole genome shotgun (WGS) entry which is preliminary data.</text>
</comment>
<gene>
    <name evidence="1" type="ORF">FGG08_003751</name>
</gene>
<keyword evidence="2" id="KW-1185">Reference proteome</keyword>
<dbReference type="AlphaFoldDB" id="A0A9P8L3D0"/>
<evidence type="ECO:0000313" key="2">
    <source>
        <dbReference type="Proteomes" id="UP000698800"/>
    </source>
</evidence>
<proteinExistence type="predicted"/>
<dbReference type="Proteomes" id="UP000698800">
    <property type="component" value="Unassembled WGS sequence"/>
</dbReference>
<dbReference type="OrthoDB" id="5430838at2759"/>
<dbReference type="EMBL" id="JAGHQL010000068">
    <property type="protein sequence ID" value="KAH0541796.1"/>
    <property type="molecule type" value="Genomic_DNA"/>
</dbReference>
<accession>A0A9P8L3D0</accession>
<name>A0A9P8L3D0_9PEZI</name>
<reference evidence="1" key="1">
    <citation type="submission" date="2021-03" db="EMBL/GenBank/DDBJ databases">
        <title>Comparative genomics and phylogenomic investigation of the class Geoglossomycetes provide insights into ecological specialization and systematics.</title>
        <authorList>
            <person name="Melie T."/>
            <person name="Pirro S."/>
            <person name="Miller A.N."/>
            <person name="Quandt A."/>
        </authorList>
    </citation>
    <scope>NUCLEOTIDE SEQUENCE</scope>
    <source>
        <strain evidence="1">GBOQ0MN5Z8</strain>
    </source>
</reference>
<organism evidence="1 2">
    <name type="scientific">Glutinoglossum americanum</name>
    <dbReference type="NCBI Taxonomy" id="1670608"/>
    <lineage>
        <taxon>Eukaryota</taxon>
        <taxon>Fungi</taxon>
        <taxon>Dikarya</taxon>
        <taxon>Ascomycota</taxon>
        <taxon>Pezizomycotina</taxon>
        <taxon>Geoglossomycetes</taxon>
        <taxon>Geoglossales</taxon>
        <taxon>Geoglossaceae</taxon>
        <taxon>Glutinoglossum</taxon>
    </lineage>
</organism>